<gene>
    <name evidence="2" type="ORF">AOB60_23340</name>
</gene>
<keyword evidence="3" id="KW-1185">Reference proteome</keyword>
<dbReference type="InterPro" id="IPR003346">
    <property type="entry name" value="Transposase_20"/>
</dbReference>
<name>A0A2N8P8E5_STRNR</name>
<evidence type="ECO:0000259" key="1">
    <source>
        <dbReference type="Pfam" id="PF02371"/>
    </source>
</evidence>
<dbReference type="EMBL" id="LJSN01000003">
    <property type="protein sequence ID" value="PNE37294.1"/>
    <property type="molecule type" value="Genomic_DNA"/>
</dbReference>
<dbReference type="AlphaFoldDB" id="A0A2N8P8E5"/>
<proteinExistence type="predicted"/>
<reference evidence="3" key="1">
    <citation type="submission" date="2015-09" db="EMBL/GenBank/DDBJ databases">
        <authorList>
            <person name="Graham D.E."/>
            <person name="Mahan K.M."/>
            <person name="Klingeman D.M."/>
            <person name="Fida T."/>
            <person name="Giannone R.J."/>
            <person name="Hettich R.L."/>
            <person name="Parry R.J."/>
            <person name="Spain J.C."/>
        </authorList>
    </citation>
    <scope>NUCLEOTIDE SEQUENCE [LARGE SCALE GENOMIC DNA]</scope>
    <source>
        <strain evidence="3">JCM 4701</strain>
    </source>
</reference>
<sequence>MARQNAKAEVIHLRSAGADLGKCFLPACARTPGDARIAGLLGGGNKSLDHFDTIPGIGRLTAETIIAETGGGMVRCPTAGRLASWAGVPDSGRDQAERRRRRR</sequence>
<organism evidence="2 3">
    <name type="scientific">Streptomyces noursei</name>
    <name type="common">Streptomyces albulus</name>
    <dbReference type="NCBI Taxonomy" id="1971"/>
    <lineage>
        <taxon>Bacteria</taxon>
        <taxon>Bacillati</taxon>
        <taxon>Actinomycetota</taxon>
        <taxon>Actinomycetes</taxon>
        <taxon>Kitasatosporales</taxon>
        <taxon>Streptomycetaceae</taxon>
        <taxon>Streptomyces</taxon>
    </lineage>
</organism>
<dbReference type="GO" id="GO:0003677">
    <property type="term" value="F:DNA binding"/>
    <property type="evidence" value="ECO:0007669"/>
    <property type="project" value="InterPro"/>
</dbReference>
<dbReference type="Pfam" id="PF02371">
    <property type="entry name" value="Transposase_20"/>
    <property type="match status" value="1"/>
</dbReference>
<accession>A0A2N8P8E5</accession>
<dbReference type="RefSeq" id="WP_180990264.1">
    <property type="nucleotide sequence ID" value="NZ_LJSN01000003.1"/>
</dbReference>
<comment type="caution">
    <text evidence="2">The sequence shown here is derived from an EMBL/GenBank/DDBJ whole genome shotgun (WGS) entry which is preliminary data.</text>
</comment>
<protein>
    <recommendedName>
        <fullName evidence="1">Transposase IS116/IS110/IS902 C-terminal domain-containing protein</fullName>
    </recommendedName>
</protein>
<feature type="domain" description="Transposase IS116/IS110/IS902 C-terminal" evidence="1">
    <location>
        <begin position="50"/>
        <end position="100"/>
    </location>
</feature>
<dbReference type="Proteomes" id="UP000236047">
    <property type="component" value="Unassembled WGS sequence"/>
</dbReference>
<evidence type="ECO:0000313" key="2">
    <source>
        <dbReference type="EMBL" id="PNE37294.1"/>
    </source>
</evidence>
<dbReference type="GO" id="GO:0004803">
    <property type="term" value="F:transposase activity"/>
    <property type="evidence" value="ECO:0007669"/>
    <property type="project" value="InterPro"/>
</dbReference>
<evidence type="ECO:0000313" key="3">
    <source>
        <dbReference type="Proteomes" id="UP000236047"/>
    </source>
</evidence>
<dbReference type="GO" id="GO:0006313">
    <property type="term" value="P:DNA transposition"/>
    <property type="evidence" value="ECO:0007669"/>
    <property type="project" value="InterPro"/>
</dbReference>